<feature type="compositionally biased region" description="Polar residues" evidence="1">
    <location>
        <begin position="292"/>
        <end position="308"/>
    </location>
</feature>
<feature type="compositionally biased region" description="Basic and acidic residues" evidence="1">
    <location>
        <begin position="127"/>
        <end position="147"/>
    </location>
</feature>
<feature type="compositionally biased region" description="Basic and acidic residues" evidence="1">
    <location>
        <begin position="749"/>
        <end position="760"/>
    </location>
</feature>
<keyword evidence="2" id="KW-0732">Signal</keyword>
<protein>
    <recommendedName>
        <fullName evidence="3">DDE-1 domain-containing protein</fullName>
    </recommendedName>
</protein>
<dbReference type="KEGG" id="dpl:KGM_215869"/>
<dbReference type="Proteomes" id="UP000007151">
    <property type="component" value="Unassembled WGS sequence"/>
</dbReference>
<feature type="chain" id="PRO_5012035698" description="DDE-1 domain-containing protein" evidence="2">
    <location>
        <begin position="19"/>
        <end position="870"/>
    </location>
</feature>
<organism evidence="4 5">
    <name type="scientific">Danaus plexippus plexippus</name>
    <dbReference type="NCBI Taxonomy" id="278856"/>
    <lineage>
        <taxon>Eukaryota</taxon>
        <taxon>Metazoa</taxon>
        <taxon>Ecdysozoa</taxon>
        <taxon>Arthropoda</taxon>
        <taxon>Hexapoda</taxon>
        <taxon>Insecta</taxon>
        <taxon>Pterygota</taxon>
        <taxon>Neoptera</taxon>
        <taxon>Endopterygota</taxon>
        <taxon>Lepidoptera</taxon>
        <taxon>Glossata</taxon>
        <taxon>Ditrysia</taxon>
        <taxon>Papilionoidea</taxon>
        <taxon>Nymphalidae</taxon>
        <taxon>Danainae</taxon>
        <taxon>Danaini</taxon>
        <taxon>Danaina</taxon>
        <taxon>Danaus</taxon>
        <taxon>Danaus</taxon>
    </lineage>
</organism>
<feature type="domain" description="DDE-1" evidence="3">
    <location>
        <begin position="769"/>
        <end position="809"/>
    </location>
</feature>
<feature type="region of interest" description="Disordered" evidence="1">
    <location>
        <begin position="259"/>
        <end position="308"/>
    </location>
</feature>
<feature type="compositionally biased region" description="Basic residues" evidence="1">
    <location>
        <begin position="695"/>
        <end position="715"/>
    </location>
</feature>
<dbReference type="GO" id="GO:0003676">
    <property type="term" value="F:nucleic acid binding"/>
    <property type="evidence" value="ECO:0007669"/>
    <property type="project" value="InterPro"/>
</dbReference>
<dbReference type="InterPro" id="IPR004875">
    <property type="entry name" value="DDE_SF_endonuclease_dom"/>
</dbReference>
<reference evidence="4 5" key="1">
    <citation type="journal article" date="2011" name="Cell">
        <title>The monarch butterfly genome yields insights into long-distance migration.</title>
        <authorList>
            <person name="Zhan S."/>
            <person name="Merlin C."/>
            <person name="Boore J.L."/>
            <person name="Reppert S.M."/>
        </authorList>
    </citation>
    <scope>NUCLEOTIDE SEQUENCE [LARGE SCALE GENOMIC DNA]</scope>
    <source>
        <strain evidence="4">F-2</strain>
    </source>
</reference>
<accession>A0A212FLY3</accession>
<proteinExistence type="predicted"/>
<dbReference type="eggNOG" id="ENOG502S2EH">
    <property type="taxonomic scope" value="Eukaryota"/>
</dbReference>
<dbReference type="InParanoid" id="A0A212FLY3"/>
<dbReference type="EMBL" id="AGBW02007691">
    <property type="protein sequence ID" value="OWR54737.1"/>
    <property type="molecule type" value="Genomic_DNA"/>
</dbReference>
<dbReference type="AlphaFoldDB" id="A0A212FLY3"/>
<feature type="compositionally biased region" description="Polar residues" evidence="1">
    <location>
        <begin position="265"/>
        <end position="280"/>
    </location>
</feature>
<evidence type="ECO:0000256" key="1">
    <source>
        <dbReference type="SAM" id="MobiDB-lite"/>
    </source>
</evidence>
<dbReference type="Pfam" id="PF03184">
    <property type="entry name" value="DDE_1"/>
    <property type="match status" value="1"/>
</dbReference>
<feature type="region of interest" description="Disordered" evidence="1">
    <location>
        <begin position="86"/>
        <end position="107"/>
    </location>
</feature>
<evidence type="ECO:0000313" key="4">
    <source>
        <dbReference type="EMBL" id="OWR54737.1"/>
    </source>
</evidence>
<feature type="compositionally biased region" description="Basic and acidic residues" evidence="1">
    <location>
        <begin position="281"/>
        <end position="291"/>
    </location>
</feature>
<evidence type="ECO:0000259" key="3">
    <source>
        <dbReference type="Pfam" id="PF03184"/>
    </source>
</evidence>
<dbReference type="PANTHER" id="PTHR47771">
    <property type="entry name" value="LD27203P-RELATED"/>
    <property type="match status" value="1"/>
</dbReference>
<dbReference type="PANTHER" id="PTHR47771:SF14">
    <property type="entry name" value="RH73259P"/>
    <property type="match status" value="1"/>
</dbReference>
<name>A0A212FLY3_DANPL</name>
<evidence type="ECO:0000313" key="5">
    <source>
        <dbReference type="Proteomes" id="UP000007151"/>
    </source>
</evidence>
<gene>
    <name evidence="4" type="ORF">KGM_215869</name>
</gene>
<keyword evidence="5" id="KW-1185">Reference proteome</keyword>
<sequence length="870" mass="100335">MYNKLIWLAIIALMPAEGKKSRSNDSDSVESTPQPNILLYSTFGFNDVGPHDGFVQSSPDYATYPNRQQDSRVRLYAPAFPSAIEATGSEGYYDPDQTPLGADNEDQTNVNIFQPVPINFFTPSHESFNEKKNTDTENTFDTRDDSSNHPIYGTKINSKARNKPAKDLNTTEYNILDSVSTVIENNNDDYNTNLESRHQSKSVENQYNANYPSINSPGSFPKVIDFTDAKKYYPSSVESKYTNLKPIYVNAFQTDEFNSKDEVNNDQGSTNQVSSYNINGKDSDDFTDKETSPVSFSNQDHLPSYSNVKNNLKTNKYKLDYKQKLKTKYSNNNNDEFNKLRDLKKGYEYSTNYSTASFHYDYDKPKRQFNSSIDEVSPESSNINIVGHRYPNKEFSSLRTLPFSLPDPDIYKPSEEYLNAFKNYYSDVPSTASQWSSFYKPIELSSHKKQPKKTYLFDDDNEEIVHIPKRPHSSKYGMYSDSAINEWPYANEYTSHSPSVTKQPEWAKDYIRNKFKTEEDLLGLRNHDDFSPSHPSSFKYNDLTKEFDFENLSERWRQNFLKSKAKESNRDYESYASDTKPIHISRPKPYAIEIPHPVIVPVPQPYPVRVPIPKPVAVPVIQELTVPVEKPMPYPVIKKVPYIVERPVPVPVEKQVRVPVVKPYPVHVPQVRPVFHHSQYEDDDEYEARPDTRRPVYKRHKNTHGRARPTTRRPTRTAYRDNQRRRPVRKPGIQGGRKHLRRPTNYQTEHSRTVISKTEKSAPGFKASKDRLTLLLGCNANGDFKFKPFLIYKSENPRAIKGCSKNLLPVLFWKKFSIMKAIKISSDSWEEVKTSCMNGIWRKIWPKCVNRSAAEVYGTPAVRHEISNLA</sequence>
<feature type="signal peptide" evidence="2">
    <location>
        <begin position="1"/>
        <end position="18"/>
    </location>
</feature>
<comment type="caution">
    <text evidence="4">The sequence shown here is derived from an EMBL/GenBank/DDBJ whole genome shotgun (WGS) entry which is preliminary data.</text>
</comment>
<feature type="region of interest" description="Disordered" evidence="1">
    <location>
        <begin position="123"/>
        <end position="156"/>
    </location>
</feature>
<evidence type="ECO:0000256" key="2">
    <source>
        <dbReference type="SAM" id="SignalP"/>
    </source>
</evidence>
<feature type="region of interest" description="Disordered" evidence="1">
    <location>
        <begin position="675"/>
        <end position="762"/>
    </location>
</feature>